<dbReference type="EMBL" id="CP003929">
    <property type="protein sequence ID" value="AGB35944.1"/>
    <property type="molecule type" value="Genomic_DNA"/>
</dbReference>
<reference evidence="2 3" key="1">
    <citation type="submission" date="2012-11" db="EMBL/GenBank/DDBJ databases">
        <title>FINISHED of Natronococcus occultus SP4, DSM 3396.</title>
        <authorList>
            <consortium name="DOE Joint Genome Institute"/>
            <person name="Eisen J."/>
            <person name="Huntemann M."/>
            <person name="Wei C.-L."/>
            <person name="Han J."/>
            <person name="Detter J.C."/>
            <person name="Han C."/>
            <person name="Tapia R."/>
            <person name="Chen A."/>
            <person name="Kyrpides N."/>
            <person name="Mavromatis K."/>
            <person name="Markowitz V."/>
            <person name="Szeto E."/>
            <person name="Ivanova N."/>
            <person name="Mikhailova N."/>
            <person name="Ovchinnikova G."/>
            <person name="Pagani I."/>
            <person name="Pati A."/>
            <person name="Goodwin L."/>
            <person name="Nordberg H.P."/>
            <person name="Cantor M.N."/>
            <person name="Hua S.X."/>
            <person name="Woyke T."/>
            <person name="Eisen J."/>
            <person name="Klenk H.-P."/>
            <person name="Klenk H.-P."/>
        </authorList>
    </citation>
    <scope>NUCLEOTIDE SEQUENCE [LARGE SCALE GENOMIC DNA]</scope>
    <source>
        <strain evidence="2 3">SP4</strain>
    </source>
</reference>
<dbReference type="Proteomes" id="UP000010878">
    <property type="component" value="Chromosome"/>
</dbReference>
<keyword evidence="1" id="KW-1133">Transmembrane helix</keyword>
<gene>
    <name evidence="2" type="ORF">Natoc_0062</name>
</gene>
<feature type="transmembrane region" description="Helical" evidence="1">
    <location>
        <begin position="48"/>
        <end position="71"/>
    </location>
</feature>
<sequence length="76" mass="7982">MTVPDVGARLRANPVAATIELASVLLSALLLVGTVALLFGGLPIGAEWPWLSVVVIGAGIVLFWTVLVPVYERSLQ</sequence>
<dbReference type="OrthoDB" id="200287at2157"/>
<evidence type="ECO:0000313" key="3">
    <source>
        <dbReference type="Proteomes" id="UP000010878"/>
    </source>
</evidence>
<keyword evidence="3" id="KW-1185">Reference proteome</keyword>
<name>L0JV09_9EURY</name>
<dbReference type="GeneID" id="14404361"/>
<feature type="transmembrane region" description="Helical" evidence="1">
    <location>
        <begin position="21"/>
        <end position="42"/>
    </location>
</feature>
<dbReference type="eggNOG" id="arCOG10703">
    <property type="taxonomic scope" value="Archaea"/>
</dbReference>
<accession>L0JV09</accession>
<organism evidence="2 3">
    <name type="scientific">Natronococcus occultus SP4</name>
    <dbReference type="NCBI Taxonomy" id="694430"/>
    <lineage>
        <taxon>Archaea</taxon>
        <taxon>Methanobacteriati</taxon>
        <taxon>Methanobacteriota</taxon>
        <taxon>Stenosarchaea group</taxon>
        <taxon>Halobacteria</taxon>
        <taxon>Halobacteriales</taxon>
        <taxon>Natrialbaceae</taxon>
        <taxon>Natronococcus</taxon>
    </lineage>
</organism>
<keyword evidence="1" id="KW-0472">Membrane</keyword>
<keyword evidence="1" id="KW-0812">Transmembrane</keyword>
<proteinExistence type="predicted"/>
<dbReference type="RefSeq" id="WP_015319402.1">
    <property type="nucleotide sequence ID" value="NC_019974.1"/>
</dbReference>
<dbReference type="AlphaFoldDB" id="L0JV09"/>
<evidence type="ECO:0000313" key="2">
    <source>
        <dbReference type="EMBL" id="AGB35944.1"/>
    </source>
</evidence>
<dbReference type="HOGENOM" id="CLU_175265_0_0_2"/>
<dbReference type="KEGG" id="nou:Natoc_0062"/>
<evidence type="ECO:0000256" key="1">
    <source>
        <dbReference type="SAM" id="Phobius"/>
    </source>
</evidence>
<protein>
    <submittedName>
        <fullName evidence="2">Uncharacterized protein</fullName>
    </submittedName>
</protein>